<reference evidence="4" key="1">
    <citation type="submission" date="2016-04" db="EMBL/GenBank/DDBJ databases">
        <authorList>
            <person name="Evans L.H."/>
            <person name="Alamgir A."/>
            <person name="Owens N."/>
            <person name="Weber N.D."/>
            <person name="Virtaneva K."/>
            <person name="Barbian K."/>
            <person name="Babar A."/>
            <person name="Rosenke K."/>
        </authorList>
    </citation>
    <scope>NUCLEOTIDE SEQUENCE</scope>
    <source>
        <strain evidence="4">86</strain>
    </source>
</reference>
<keyword evidence="2" id="KW-1133">Transmembrane helix</keyword>
<keyword evidence="2" id="KW-0812">Transmembrane</keyword>
<evidence type="ECO:0000256" key="2">
    <source>
        <dbReference type="SAM" id="Phobius"/>
    </source>
</evidence>
<organism evidence="4">
    <name type="scientific">uncultured delta proteobacterium</name>
    <dbReference type="NCBI Taxonomy" id="34034"/>
    <lineage>
        <taxon>Bacteria</taxon>
        <taxon>Deltaproteobacteria</taxon>
        <taxon>environmental samples</taxon>
    </lineage>
</organism>
<dbReference type="InterPro" id="IPR000073">
    <property type="entry name" value="AB_hydrolase_1"/>
</dbReference>
<protein>
    <recommendedName>
        <fullName evidence="3">AB hydrolase-1 domain-containing protein</fullName>
    </recommendedName>
</protein>
<gene>
    <name evidence="4" type="ORF">KL86DPRO_11225</name>
</gene>
<feature type="region of interest" description="Disordered" evidence="1">
    <location>
        <begin position="282"/>
        <end position="360"/>
    </location>
</feature>
<feature type="domain" description="AB hydrolase-1" evidence="3">
    <location>
        <begin position="87"/>
        <end position="267"/>
    </location>
</feature>
<sequence>MLTFCIFIVILYLLAVFAVILPYWYEVGNNPSEDIPSGSWSVRPVIKLWLEAARAFLCLGAAFALDPILRRMCAKKYRDDGEDLPPVLLVHGLYHNPSGWMYLRGRLYKAGFRKIHTMAYSSWKTDIAALTAKLETEICGLESRYPEKKPLLVGHSLGGLLIRNWLASTENQARILGAVTLGAPHRGSKMAAVAFGKLGRSLLPANPFFADLARRENAASIPCISLVAEADTMVLPQHNLVPMTKGWEMRLTPYTTHAGLMTRGAVCRMVAWELHRIISMAGRTPETTPAPETAARETAPAPEKAAPEAATGPVTENAVPEPIQAEKPAPGKTRTQNASKPAAKSGNKKPPAARKNAGKK</sequence>
<feature type="compositionally biased region" description="Low complexity" evidence="1">
    <location>
        <begin position="282"/>
        <end position="313"/>
    </location>
</feature>
<dbReference type="PANTHER" id="PTHR37946">
    <property type="entry name" value="SLL1969 PROTEIN"/>
    <property type="match status" value="1"/>
</dbReference>
<dbReference type="Pfam" id="PF12697">
    <property type="entry name" value="Abhydrolase_6"/>
    <property type="match status" value="1"/>
</dbReference>
<accession>A0A212JDF5</accession>
<dbReference type="InterPro" id="IPR029058">
    <property type="entry name" value="AB_hydrolase_fold"/>
</dbReference>
<dbReference type="Gene3D" id="3.40.50.1820">
    <property type="entry name" value="alpha/beta hydrolase"/>
    <property type="match status" value="1"/>
</dbReference>
<dbReference type="SUPFAM" id="SSF53474">
    <property type="entry name" value="alpha/beta-Hydrolases"/>
    <property type="match status" value="1"/>
</dbReference>
<name>A0A212JDF5_9DELT</name>
<evidence type="ECO:0000259" key="3">
    <source>
        <dbReference type="Pfam" id="PF12697"/>
    </source>
</evidence>
<evidence type="ECO:0000256" key="1">
    <source>
        <dbReference type="SAM" id="MobiDB-lite"/>
    </source>
</evidence>
<feature type="transmembrane region" description="Helical" evidence="2">
    <location>
        <begin position="5"/>
        <end position="25"/>
    </location>
</feature>
<dbReference type="EMBL" id="FLUQ01000001">
    <property type="protein sequence ID" value="SBV97484.1"/>
    <property type="molecule type" value="Genomic_DNA"/>
</dbReference>
<proteinExistence type="predicted"/>
<keyword evidence="2" id="KW-0472">Membrane</keyword>
<evidence type="ECO:0000313" key="4">
    <source>
        <dbReference type="EMBL" id="SBV97484.1"/>
    </source>
</evidence>
<dbReference type="PANTHER" id="PTHR37946:SF1">
    <property type="entry name" value="SLL1969 PROTEIN"/>
    <property type="match status" value="1"/>
</dbReference>
<dbReference type="AlphaFoldDB" id="A0A212JDF5"/>